<comment type="caution">
    <text evidence="1">The sequence shown here is derived from an EMBL/GenBank/DDBJ whole genome shotgun (WGS) entry which is preliminary data.</text>
</comment>
<reference evidence="1 2" key="1">
    <citation type="journal article" date="2021" name="Elife">
        <title>Chloroplast acquisition without the gene transfer in kleptoplastic sea slugs, Plakobranchus ocellatus.</title>
        <authorList>
            <person name="Maeda T."/>
            <person name="Takahashi S."/>
            <person name="Yoshida T."/>
            <person name="Shimamura S."/>
            <person name="Takaki Y."/>
            <person name="Nagai Y."/>
            <person name="Toyoda A."/>
            <person name="Suzuki Y."/>
            <person name="Arimoto A."/>
            <person name="Ishii H."/>
            <person name="Satoh N."/>
            <person name="Nishiyama T."/>
            <person name="Hasebe M."/>
            <person name="Maruyama T."/>
            <person name="Minagawa J."/>
            <person name="Obokata J."/>
            <person name="Shigenobu S."/>
        </authorList>
    </citation>
    <scope>NUCLEOTIDE SEQUENCE [LARGE SCALE GENOMIC DNA]</scope>
</reference>
<dbReference type="Gene3D" id="3.60.15.10">
    <property type="entry name" value="Ribonuclease Z/Hydroxyacylglutathione hydrolase-like"/>
    <property type="match status" value="1"/>
</dbReference>
<sequence length="271" mass="31222">MFTNKARATKARRNFRKQHYGCDGAHVFRNGICCTYSFTLCIMHSPATWSVMYLMWKLIVYDGIWLFDCGECSQVQLMKSPLKPGKINKIFITHLHGDHLYGLPGLLCTISQNNQREEPVEIYGPLGLRHYICTSLGLARSDVCFEFVVHELQPLTLQNPDNSEEWPLEYPKLIPFHPRERPGKVITSDINEVWHLHSDKKLSVKAVWVKHRIPCFAFVVYEADRPGNVLVEAQGHEMLSSIRLFCKKLTMSWMVGLIFSLSSGEQKWDPP</sequence>
<protein>
    <submittedName>
        <fullName evidence="1">Elac ribonuclease z 1</fullName>
    </submittedName>
</protein>
<evidence type="ECO:0000313" key="2">
    <source>
        <dbReference type="Proteomes" id="UP000735302"/>
    </source>
</evidence>
<dbReference type="PANTHER" id="PTHR46018">
    <property type="entry name" value="ZINC PHOSPHODIESTERASE ELAC PROTEIN 1"/>
    <property type="match status" value="1"/>
</dbReference>
<organism evidence="1 2">
    <name type="scientific">Plakobranchus ocellatus</name>
    <dbReference type="NCBI Taxonomy" id="259542"/>
    <lineage>
        <taxon>Eukaryota</taxon>
        <taxon>Metazoa</taxon>
        <taxon>Spiralia</taxon>
        <taxon>Lophotrochozoa</taxon>
        <taxon>Mollusca</taxon>
        <taxon>Gastropoda</taxon>
        <taxon>Heterobranchia</taxon>
        <taxon>Euthyneura</taxon>
        <taxon>Panpulmonata</taxon>
        <taxon>Sacoglossa</taxon>
        <taxon>Placobranchoidea</taxon>
        <taxon>Plakobranchidae</taxon>
        <taxon>Plakobranchus</taxon>
    </lineage>
</organism>
<dbReference type="EMBL" id="BLXT01005154">
    <property type="protein sequence ID" value="GFO20398.1"/>
    <property type="molecule type" value="Genomic_DNA"/>
</dbReference>
<dbReference type="GO" id="GO:0005634">
    <property type="term" value="C:nucleus"/>
    <property type="evidence" value="ECO:0007669"/>
    <property type="project" value="TreeGrafter"/>
</dbReference>
<dbReference type="AlphaFoldDB" id="A0AAV4BNN3"/>
<accession>A0AAV4BNN3</accession>
<dbReference type="Proteomes" id="UP000735302">
    <property type="component" value="Unassembled WGS sequence"/>
</dbReference>
<evidence type="ECO:0000313" key="1">
    <source>
        <dbReference type="EMBL" id="GFO20398.1"/>
    </source>
</evidence>
<proteinExistence type="predicted"/>
<name>A0AAV4BNN3_9GAST</name>
<dbReference type="PANTHER" id="PTHR46018:SF2">
    <property type="entry name" value="ZINC PHOSPHODIESTERASE ELAC PROTEIN 1"/>
    <property type="match status" value="1"/>
</dbReference>
<dbReference type="InterPro" id="IPR036866">
    <property type="entry name" value="RibonucZ/Hydroxyglut_hydro"/>
</dbReference>
<dbReference type="GO" id="GO:0042781">
    <property type="term" value="F:3'-tRNA processing endoribonuclease activity"/>
    <property type="evidence" value="ECO:0007669"/>
    <property type="project" value="TreeGrafter"/>
</dbReference>
<dbReference type="SUPFAM" id="SSF56281">
    <property type="entry name" value="Metallo-hydrolase/oxidoreductase"/>
    <property type="match status" value="1"/>
</dbReference>
<dbReference type="Pfam" id="PF23023">
    <property type="entry name" value="Anti-Pycsar_Apyc1"/>
    <property type="match status" value="1"/>
</dbReference>
<gene>
    <name evidence="1" type="ORF">PoB_004690300</name>
</gene>
<keyword evidence="2" id="KW-1185">Reference proteome</keyword>